<dbReference type="EMBL" id="SUNH01000075">
    <property type="protein sequence ID" value="TJZ76879.1"/>
    <property type="molecule type" value="Genomic_DNA"/>
</dbReference>
<reference evidence="1 2" key="1">
    <citation type="submission" date="2019-04" db="EMBL/GenBank/DDBJ databases">
        <authorList>
            <person name="Li J."/>
        </authorList>
    </citation>
    <scope>NUCLEOTIDE SEQUENCE [LARGE SCALE GENOMIC DNA]</scope>
    <source>
        <strain evidence="1 2">CCTCC AB2016182</strain>
    </source>
</reference>
<organism evidence="1 2">
    <name type="scientific">Paracoccus hibiscisoli</name>
    <dbReference type="NCBI Taxonomy" id="2023261"/>
    <lineage>
        <taxon>Bacteria</taxon>
        <taxon>Pseudomonadati</taxon>
        <taxon>Pseudomonadota</taxon>
        <taxon>Alphaproteobacteria</taxon>
        <taxon>Rhodobacterales</taxon>
        <taxon>Paracoccaceae</taxon>
        <taxon>Paracoccus</taxon>
    </lineage>
</organism>
<evidence type="ECO:0000313" key="1">
    <source>
        <dbReference type="EMBL" id="TJZ76879.1"/>
    </source>
</evidence>
<sequence length="121" mass="12778">MTKRPPRQSGTPEQHGLARLRATYPAGAALLDRHRTKADLALALRSVRKSKGMTPADVRRASADLGRPLTASVVATLESPVAALPALELVVRYAAACGAQVELSFVFGENDGRGACRVTLS</sequence>
<dbReference type="RefSeq" id="WP_136858406.1">
    <property type="nucleotide sequence ID" value="NZ_SUNH01000075.1"/>
</dbReference>
<gene>
    <name evidence="1" type="ORF">FA740_19255</name>
</gene>
<comment type="caution">
    <text evidence="1">The sequence shown here is derived from an EMBL/GenBank/DDBJ whole genome shotgun (WGS) entry which is preliminary data.</text>
</comment>
<protein>
    <submittedName>
        <fullName evidence="1">Uncharacterized protein</fullName>
    </submittedName>
</protein>
<evidence type="ECO:0000313" key="2">
    <source>
        <dbReference type="Proteomes" id="UP000306223"/>
    </source>
</evidence>
<keyword evidence="2" id="KW-1185">Reference proteome</keyword>
<name>A0A4U0Q6W9_9RHOB</name>
<dbReference type="AlphaFoldDB" id="A0A4U0Q6W9"/>
<accession>A0A4U0Q6W9</accession>
<dbReference type="Proteomes" id="UP000306223">
    <property type="component" value="Unassembled WGS sequence"/>
</dbReference>
<proteinExistence type="predicted"/>
<dbReference type="OrthoDB" id="7856875at2"/>